<feature type="domain" description="CUB" evidence="4">
    <location>
        <begin position="61"/>
        <end position="188"/>
    </location>
</feature>
<keyword evidence="2" id="KW-1015">Disulfide bond</keyword>
<name>A0AAV5VSD6_9BILA</name>
<comment type="caution">
    <text evidence="5">The sequence shown here is derived from an EMBL/GenBank/DDBJ whole genome shotgun (WGS) entry which is preliminary data.</text>
</comment>
<protein>
    <recommendedName>
        <fullName evidence="4">CUB domain-containing protein</fullName>
    </recommendedName>
</protein>
<dbReference type="EMBL" id="BTSY01000003">
    <property type="protein sequence ID" value="GMT21263.1"/>
    <property type="molecule type" value="Genomic_DNA"/>
</dbReference>
<dbReference type="Gene3D" id="2.60.120.290">
    <property type="entry name" value="Spermadhesin, CUB domain"/>
    <property type="match status" value="2"/>
</dbReference>
<sequence>NIDGTFVVPSEPDEQYGIHRSNAQFVHIHLLPEDIYGRSRGESTYFPPFVIKWTAVDESSCGTTITWDGKDWPFEGSIQSPGFPNAYNPHTSCRWLLNTAMEKRGQLNFKLSFEYFDVPAKTIDCDENFVRISAKSGPIQQLYSRKICNRQKGAVADPIVLPLANSVSISFMSSDRIGGGFSLNYKLDCDNFVDNHAYISSFGINIHYECTTTIIAKHSEWIVVKFAEISDGLVCNNIGNSEILTINDEPILCNTHPNSRLRPLIFKDINHAALKYSSNGNSSFSAIVRTMAKPDCFLLYDRTSEYSGRTEIESTPFQNCTIQIAAAGRMVFRITNIDFGANSTKLCTPGIHVYDYFVVGHPNIFGKRFHRICEPKDSEWAISDDEMITIVAESSRNASMTPSFIVEWEVFHDVCNKTFAEPAGFIVLDAEHLHSDCQFLIKFETDHNVVLKVNSMDIPCEHGNLIIRNGLSSDSPMLNSIGHQ</sequence>
<evidence type="ECO:0000256" key="2">
    <source>
        <dbReference type="ARBA" id="ARBA00023157"/>
    </source>
</evidence>
<evidence type="ECO:0000313" key="6">
    <source>
        <dbReference type="Proteomes" id="UP001432322"/>
    </source>
</evidence>
<feature type="non-terminal residue" evidence="5">
    <location>
        <position position="1"/>
    </location>
</feature>
<dbReference type="AlphaFoldDB" id="A0AAV5VSD6"/>
<dbReference type="Pfam" id="PF00431">
    <property type="entry name" value="CUB"/>
    <property type="match status" value="1"/>
</dbReference>
<dbReference type="PANTHER" id="PTHR24251">
    <property type="entry name" value="OVOCHYMASE-RELATED"/>
    <property type="match status" value="1"/>
</dbReference>
<evidence type="ECO:0000256" key="1">
    <source>
        <dbReference type="ARBA" id="ARBA00022737"/>
    </source>
</evidence>
<reference evidence="5" key="1">
    <citation type="submission" date="2023-10" db="EMBL/GenBank/DDBJ databases">
        <title>Genome assembly of Pristionchus species.</title>
        <authorList>
            <person name="Yoshida K."/>
            <person name="Sommer R.J."/>
        </authorList>
    </citation>
    <scope>NUCLEOTIDE SEQUENCE</scope>
    <source>
        <strain evidence="5">RS5133</strain>
    </source>
</reference>
<dbReference type="PROSITE" id="PS01180">
    <property type="entry name" value="CUB"/>
    <property type="match status" value="1"/>
</dbReference>
<evidence type="ECO:0000256" key="3">
    <source>
        <dbReference type="PROSITE-ProRule" id="PRU00059"/>
    </source>
</evidence>
<comment type="caution">
    <text evidence="3">Lacks conserved residue(s) required for the propagation of feature annotation.</text>
</comment>
<accession>A0AAV5VSD6</accession>
<dbReference type="Proteomes" id="UP001432322">
    <property type="component" value="Unassembled WGS sequence"/>
</dbReference>
<organism evidence="5 6">
    <name type="scientific">Pristionchus fissidentatus</name>
    <dbReference type="NCBI Taxonomy" id="1538716"/>
    <lineage>
        <taxon>Eukaryota</taxon>
        <taxon>Metazoa</taxon>
        <taxon>Ecdysozoa</taxon>
        <taxon>Nematoda</taxon>
        <taxon>Chromadorea</taxon>
        <taxon>Rhabditida</taxon>
        <taxon>Rhabditina</taxon>
        <taxon>Diplogasteromorpha</taxon>
        <taxon>Diplogasteroidea</taxon>
        <taxon>Neodiplogasteridae</taxon>
        <taxon>Pristionchus</taxon>
    </lineage>
</organism>
<feature type="non-terminal residue" evidence="5">
    <location>
        <position position="484"/>
    </location>
</feature>
<keyword evidence="6" id="KW-1185">Reference proteome</keyword>
<gene>
    <name evidence="5" type="ORF">PFISCL1PPCAC_12560</name>
</gene>
<dbReference type="CDD" id="cd00041">
    <property type="entry name" value="CUB"/>
    <property type="match status" value="1"/>
</dbReference>
<dbReference type="InterPro" id="IPR000859">
    <property type="entry name" value="CUB_dom"/>
</dbReference>
<evidence type="ECO:0000313" key="5">
    <source>
        <dbReference type="EMBL" id="GMT21263.1"/>
    </source>
</evidence>
<dbReference type="SMART" id="SM00042">
    <property type="entry name" value="CUB"/>
    <property type="match status" value="1"/>
</dbReference>
<proteinExistence type="predicted"/>
<dbReference type="InterPro" id="IPR035914">
    <property type="entry name" value="Sperma_CUB_dom_sf"/>
</dbReference>
<dbReference type="PANTHER" id="PTHR24251:SF37">
    <property type="entry name" value="CUB DOMAIN-CONTAINING PROTEIN"/>
    <property type="match status" value="1"/>
</dbReference>
<evidence type="ECO:0000259" key="4">
    <source>
        <dbReference type="PROSITE" id="PS01180"/>
    </source>
</evidence>
<dbReference type="SUPFAM" id="SSF49854">
    <property type="entry name" value="Spermadhesin, CUB domain"/>
    <property type="match status" value="2"/>
</dbReference>
<keyword evidence="1" id="KW-0677">Repeat</keyword>